<feature type="compositionally biased region" description="Polar residues" evidence="1">
    <location>
        <begin position="262"/>
        <end position="279"/>
    </location>
</feature>
<evidence type="ECO:0000313" key="3">
    <source>
        <dbReference type="EMBL" id="EJT71188.1"/>
    </source>
</evidence>
<keyword evidence="2" id="KW-0812">Transmembrane</keyword>
<feature type="compositionally biased region" description="Basic and acidic residues" evidence="1">
    <location>
        <begin position="520"/>
        <end position="532"/>
    </location>
</feature>
<evidence type="ECO:0000256" key="1">
    <source>
        <dbReference type="SAM" id="MobiDB-lite"/>
    </source>
</evidence>
<proteinExistence type="predicted"/>
<feature type="region of interest" description="Disordered" evidence="1">
    <location>
        <begin position="174"/>
        <end position="227"/>
    </location>
</feature>
<feature type="region of interest" description="Disordered" evidence="1">
    <location>
        <begin position="241"/>
        <end position="532"/>
    </location>
</feature>
<protein>
    <recommendedName>
        <fullName evidence="6">Endosomal spry domain-containing protein</fullName>
    </recommendedName>
</protein>
<dbReference type="OrthoDB" id="5393404at2759"/>
<reference evidence="4" key="5">
    <citation type="submission" date="2018-04" db="UniProtKB">
        <authorList>
            <consortium name="EnsemblFungi"/>
        </authorList>
    </citation>
    <scope>IDENTIFICATION</scope>
    <source>
        <strain evidence="4">R3-111a-1</strain>
    </source>
</reference>
<feature type="compositionally biased region" description="Basic and acidic residues" evidence="1">
    <location>
        <begin position="346"/>
        <end position="368"/>
    </location>
</feature>
<dbReference type="GeneID" id="20350906"/>
<reference evidence="3" key="2">
    <citation type="submission" date="2010-07" db="EMBL/GenBank/DDBJ databases">
        <authorList>
            <consortium name="The Broad Institute Genome Sequencing Platform"/>
            <consortium name="Broad Institute Genome Sequencing Center for Infectious Disease"/>
            <person name="Ma L.-J."/>
            <person name="Dead R."/>
            <person name="Young S."/>
            <person name="Zeng Q."/>
            <person name="Koehrsen M."/>
            <person name="Alvarado L."/>
            <person name="Berlin A."/>
            <person name="Chapman S.B."/>
            <person name="Chen Z."/>
            <person name="Freedman E."/>
            <person name="Gellesch M."/>
            <person name="Goldberg J."/>
            <person name="Griggs A."/>
            <person name="Gujja S."/>
            <person name="Heilman E.R."/>
            <person name="Heiman D."/>
            <person name="Hepburn T."/>
            <person name="Howarth C."/>
            <person name="Jen D."/>
            <person name="Larson L."/>
            <person name="Mehta T."/>
            <person name="Neiman D."/>
            <person name="Pearson M."/>
            <person name="Roberts A."/>
            <person name="Saif S."/>
            <person name="Shea T."/>
            <person name="Shenoy N."/>
            <person name="Sisk P."/>
            <person name="Stolte C."/>
            <person name="Sykes S."/>
            <person name="Walk T."/>
            <person name="White J."/>
            <person name="Yandava C."/>
            <person name="Haas B."/>
            <person name="Nusbaum C."/>
            <person name="Birren B."/>
        </authorList>
    </citation>
    <scope>NUCLEOTIDE SEQUENCE</scope>
    <source>
        <strain evidence="3">R3-111a-1</strain>
    </source>
</reference>
<accession>J3PAC2</accession>
<feature type="compositionally biased region" description="Polar residues" evidence="1">
    <location>
        <begin position="486"/>
        <end position="496"/>
    </location>
</feature>
<feature type="compositionally biased region" description="Basic and acidic residues" evidence="1">
    <location>
        <begin position="395"/>
        <end position="418"/>
    </location>
</feature>
<dbReference type="AlphaFoldDB" id="J3PAC2"/>
<dbReference type="VEuPathDB" id="FungiDB:GGTG_10448"/>
<feature type="compositionally biased region" description="Low complexity" evidence="1">
    <location>
        <begin position="369"/>
        <end position="393"/>
    </location>
</feature>
<feature type="compositionally biased region" description="Basic residues" evidence="1">
    <location>
        <begin position="432"/>
        <end position="442"/>
    </location>
</feature>
<dbReference type="EMBL" id="GL385400">
    <property type="protein sequence ID" value="EJT71188.1"/>
    <property type="molecule type" value="Genomic_DNA"/>
</dbReference>
<reference evidence="3" key="3">
    <citation type="submission" date="2010-09" db="EMBL/GenBank/DDBJ databases">
        <title>Annotation of Gaeumannomyces graminis var. tritici R3-111a-1.</title>
        <authorList>
            <consortium name="The Broad Institute Genome Sequencing Platform"/>
            <person name="Ma L.-J."/>
            <person name="Dead R."/>
            <person name="Young S.K."/>
            <person name="Zeng Q."/>
            <person name="Gargeya S."/>
            <person name="Fitzgerald M."/>
            <person name="Haas B."/>
            <person name="Abouelleil A."/>
            <person name="Alvarado L."/>
            <person name="Arachchi H.M."/>
            <person name="Berlin A."/>
            <person name="Brown A."/>
            <person name="Chapman S.B."/>
            <person name="Chen Z."/>
            <person name="Dunbar C."/>
            <person name="Freedman E."/>
            <person name="Gearin G."/>
            <person name="Gellesch M."/>
            <person name="Goldberg J."/>
            <person name="Griggs A."/>
            <person name="Gujja S."/>
            <person name="Heiman D."/>
            <person name="Howarth C."/>
            <person name="Larson L."/>
            <person name="Lui A."/>
            <person name="MacDonald P.J.P."/>
            <person name="Mehta T."/>
            <person name="Montmayeur A."/>
            <person name="Murphy C."/>
            <person name="Neiman D."/>
            <person name="Pearson M."/>
            <person name="Priest M."/>
            <person name="Roberts A."/>
            <person name="Saif S."/>
            <person name="Shea T."/>
            <person name="Shenoy N."/>
            <person name="Sisk P."/>
            <person name="Stolte C."/>
            <person name="Sykes S."/>
            <person name="Yandava C."/>
            <person name="Wortman J."/>
            <person name="Nusbaum C."/>
            <person name="Birren B."/>
        </authorList>
    </citation>
    <scope>NUCLEOTIDE SEQUENCE</scope>
    <source>
        <strain evidence="3">R3-111a-1</strain>
    </source>
</reference>
<sequence length="532" mass="57301">MAPAIIQSLIGRATGAADASSLGPLAARAVLTARNLVPRKDSGERPDPSRGAVNPHDINNNAVFALFGLIGAGFVIGGIWFFFWAKNGGFYFKENDWDDYKSTVLRRTGPNGTILSNVTKSTKLGGGSVYKDVDDGTTVSGGSEGLLRGHRSRYHDDDARTEITDDTYMTGITAGVSDIGAREKRRKKKEARDRERERQREEKARRKQEEKDAKAGNKSRRKVGADGALIDAEAEAEAAEQLRNYRHEKPARVGGLNKESEGSQWDGSNPSGSSAGTRTEVSEPMPSRHRSHRHQRSRQDEDDEGSGVTSELLGGDKQRTSATSAPKKSSGGGNTGGIRKVYSTADKVHSREQERIRAEARRLQEKGRSAMAASTVASSSAASSSQASSAAAAPPRRDYSFQRGPDERRGFAMRRIEEAESSVASAADERRNRSKSRTRSKSRPPTDPAAARQSASVPGSWVEGSEVGTSSEVGTKTYHHPIPELTGSSLSGSGIATNDFAYQDDKRKSRRGGGGGGGERSGDRDRSSYRRG</sequence>
<evidence type="ECO:0000313" key="4">
    <source>
        <dbReference type="EnsemblFungi" id="EJT71188"/>
    </source>
</evidence>
<evidence type="ECO:0008006" key="6">
    <source>
        <dbReference type="Google" id="ProtNLM"/>
    </source>
</evidence>
<organism evidence="3">
    <name type="scientific">Gaeumannomyces tritici (strain R3-111a-1)</name>
    <name type="common">Wheat and barley take-all root rot fungus</name>
    <name type="synonym">Gaeumannomyces graminis var. tritici</name>
    <dbReference type="NCBI Taxonomy" id="644352"/>
    <lineage>
        <taxon>Eukaryota</taxon>
        <taxon>Fungi</taxon>
        <taxon>Dikarya</taxon>
        <taxon>Ascomycota</taxon>
        <taxon>Pezizomycotina</taxon>
        <taxon>Sordariomycetes</taxon>
        <taxon>Sordariomycetidae</taxon>
        <taxon>Magnaporthales</taxon>
        <taxon>Magnaporthaceae</taxon>
        <taxon>Gaeumannomyces</taxon>
    </lineage>
</organism>
<gene>
    <name evidence="4" type="primary">20350906</name>
    <name evidence="3" type="ORF">GGTG_10448</name>
</gene>
<keyword evidence="5" id="KW-1185">Reference proteome</keyword>
<dbReference type="HOGENOM" id="CLU_038401_1_0_1"/>
<evidence type="ECO:0000256" key="2">
    <source>
        <dbReference type="SAM" id="Phobius"/>
    </source>
</evidence>
<keyword evidence="2" id="KW-1133">Transmembrane helix</keyword>
<reference evidence="5" key="1">
    <citation type="submission" date="2010-07" db="EMBL/GenBank/DDBJ databases">
        <title>The genome sequence of Gaeumannomyces graminis var. tritici strain R3-111a-1.</title>
        <authorList>
            <consortium name="The Broad Institute Genome Sequencing Platform"/>
            <person name="Ma L.-J."/>
            <person name="Dead R."/>
            <person name="Young S."/>
            <person name="Zeng Q."/>
            <person name="Koehrsen M."/>
            <person name="Alvarado L."/>
            <person name="Berlin A."/>
            <person name="Chapman S.B."/>
            <person name="Chen Z."/>
            <person name="Freedman E."/>
            <person name="Gellesch M."/>
            <person name="Goldberg J."/>
            <person name="Griggs A."/>
            <person name="Gujja S."/>
            <person name="Heilman E.R."/>
            <person name="Heiman D."/>
            <person name="Hepburn T."/>
            <person name="Howarth C."/>
            <person name="Jen D."/>
            <person name="Larson L."/>
            <person name="Mehta T."/>
            <person name="Neiman D."/>
            <person name="Pearson M."/>
            <person name="Roberts A."/>
            <person name="Saif S."/>
            <person name="Shea T."/>
            <person name="Shenoy N."/>
            <person name="Sisk P."/>
            <person name="Stolte C."/>
            <person name="Sykes S."/>
            <person name="Walk T."/>
            <person name="White J."/>
            <person name="Yandava C."/>
            <person name="Haas B."/>
            <person name="Nusbaum C."/>
            <person name="Birren B."/>
        </authorList>
    </citation>
    <scope>NUCLEOTIDE SEQUENCE [LARGE SCALE GENOMIC DNA]</scope>
    <source>
        <strain evidence="5">R3-111a-1</strain>
    </source>
</reference>
<keyword evidence="2" id="KW-0472">Membrane</keyword>
<dbReference type="STRING" id="644352.J3PAC2"/>
<evidence type="ECO:0000313" key="5">
    <source>
        <dbReference type="Proteomes" id="UP000006039"/>
    </source>
</evidence>
<dbReference type="RefSeq" id="XP_009226585.1">
    <property type="nucleotide sequence ID" value="XM_009228321.1"/>
</dbReference>
<reference evidence="4" key="4">
    <citation type="journal article" date="2015" name="G3 (Bethesda)">
        <title>Genome sequences of three phytopathogenic species of the Magnaporthaceae family of fungi.</title>
        <authorList>
            <person name="Okagaki L.H."/>
            <person name="Nunes C.C."/>
            <person name="Sailsbery J."/>
            <person name="Clay B."/>
            <person name="Brown D."/>
            <person name="John T."/>
            <person name="Oh Y."/>
            <person name="Young N."/>
            <person name="Fitzgerald M."/>
            <person name="Haas B.J."/>
            <person name="Zeng Q."/>
            <person name="Young S."/>
            <person name="Adiconis X."/>
            <person name="Fan L."/>
            <person name="Levin J.Z."/>
            <person name="Mitchell T.K."/>
            <person name="Okubara P.A."/>
            <person name="Farman M.L."/>
            <person name="Kohn L.M."/>
            <person name="Birren B."/>
            <person name="Ma L.-J."/>
            <person name="Dean R.A."/>
        </authorList>
    </citation>
    <scope>NUCLEOTIDE SEQUENCE</scope>
    <source>
        <strain evidence="4">R3-111a-1</strain>
    </source>
</reference>
<dbReference type="eggNOG" id="ENOG502SPZ1">
    <property type="taxonomic scope" value="Eukaryota"/>
</dbReference>
<dbReference type="Proteomes" id="UP000006039">
    <property type="component" value="Unassembled WGS sequence"/>
</dbReference>
<feature type="transmembrane region" description="Helical" evidence="2">
    <location>
        <begin position="62"/>
        <end position="83"/>
    </location>
</feature>
<name>J3PAC2_GAET3</name>
<feature type="compositionally biased region" description="Basic residues" evidence="1">
    <location>
        <begin position="287"/>
        <end position="296"/>
    </location>
</feature>
<dbReference type="EnsemblFungi" id="EJT71188">
    <property type="protein sequence ID" value="EJT71188"/>
    <property type="gene ID" value="GGTG_10448"/>
</dbReference>
<feature type="compositionally biased region" description="Basic and acidic residues" evidence="1">
    <location>
        <begin position="190"/>
        <end position="215"/>
    </location>
</feature>